<accession>A0A1G6WWJ6</accession>
<evidence type="ECO:0000313" key="2">
    <source>
        <dbReference type="Proteomes" id="UP000198757"/>
    </source>
</evidence>
<dbReference type="AlphaFoldDB" id="A0A1G6WWJ6"/>
<dbReference type="STRING" id="1285928.SAMN04487894_11231"/>
<sequence>MNTFVIGIWYDEGRLCTFYTVSWVLDNDPALPETDRFFDKYAVPGHPLEEKAMQLFRLITESIGNRYGAVDDFFDRLVNKAQELPPKPKRWVEEIKDLGINFPLRLFCYRITEQIVVLFNGGIKESTTTQESKDLSMKFYEAQTFAKKIEEALQAGLIEISKDKRYLQNFDGTPHIIL</sequence>
<keyword evidence="2" id="KW-1185">Reference proteome</keyword>
<proteinExistence type="predicted"/>
<reference evidence="2" key="1">
    <citation type="submission" date="2016-10" db="EMBL/GenBank/DDBJ databases">
        <authorList>
            <person name="Varghese N."/>
            <person name="Submissions S."/>
        </authorList>
    </citation>
    <scope>NUCLEOTIDE SEQUENCE [LARGE SCALE GENOMIC DNA]</scope>
    <source>
        <strain evidence="2">DSM 25811 / CCM 8410 / LMG 26954 / E90</strain>
    </source>
</reference>
<evidence type="ECO:0000313" key="1">
    <source>
        <dbReference type="EMBL" id="SDD69446.1"/>
    </source>
</evidence>
<dbReference type="Proteomes" id="UP000198757">
    <property type="component" value="Unassembled WGS sequence"/>
</dbReference>
<protein>
    <submittedName>
        <fullName evidence="1">Uncharacterized protein</fullName>
    </submittedName>
</protein>
<dbReference type="EMBL" id="FMZO01000012">
    <property type="protein sequence ID" value="SDD69446.1"/>
    <property type="molecule type" value="Genomic_DNA"/>
</dbReference>
<dbReference type="RefSeq" id="WP_090391751.1">
    <property type="nucleotide sequence ID" value="NZ_FMZO01000012.1"/>
</dbReference>
<organism evidence="1 2">
    <name type="scientific">Niabella drilacis (strain DSM 25811 / CCM 8410 / CCUG 62505 / LMG 26954 / E90)</name>
    <dbReference type="NCBI Taxonomy" id="1285928"/>
    <lineage>
        <taxon>Bacteria</taxon>
        <taxon>Pseudomonadati</taxon>
        <taxon>Bacteroidota</taxon>
        <taxon>Chitinophagia</taxon>
        <taxon>Chitinophagales</taxon>
        <taxon>Chitinophagaceae</taxon>
        <taxon>Niabella</taxon>
    </lineage>
</organism>
<gene>
    <name evidence="1" type="ORF">SAMN04487894_11231</name>
</gene>
<name>A0A1G6WWJ6_NIADE</name>
<dbReference type="OrthoDB" id="662471at2"/>